<evidence type="ECO:0000313" key="7">
    <source>
        <dbReference type="EMBL" id="RXS93844.1"/>
    </source>
</evidence>
<evidence type="ECO:0000256" key="6">
    <source>
        <dbReference type="ARBA" id="ARBA00023277"/>
    </source>
</evidence>
<dbReference type="EC" id="5.1.3.9" evidence="4"/>
<comment type="function">
    <text evidence="2">Converts N-acetylmannosamine-6-phosphate (ManNAc-6-P) to N-acetylglucosamine-6-phosphate (GlcNAc-6-P).</text>
</comment>
<reference evidence="7 8" key="1">
    <citation type="journal article" date="2016" name="Int. J. Syst. Evol. Microbiol.">
        <title>Acidipila dinghuensis sp. nov., an acidobacterium isolated from forest soil.</title>
        <authorList>
            <person name="Jiang Y.W."/>
            <person name="Wang J."/>
            <person name="Chen M.H."/>
            <person name="Lv Y.Y."/>
            <person name="Qiu L.H."/>
        </authorList>
    </citation>
    <scope>NUCLEOTIDE SEQUENCE [LARGE SCALE GENOMIC DNA]</scope>
    <source>
        <strain evidence="7 8">DHOF10</strain>
    </source>
</reference>
<dbReference type="GO" id="GO:0006053">
    <property type="term" value="P:N-acetylmannosamine catabolic process"/>
    <property type="evidence" value="ECO:0007669"/>
    <property type="project" value="TreeGrafter"/>
</dbReference>
<evidence type="ECO:0000256" key="4">
    <source>
        <dbReference type="ARBA" id="ARBA00013180"/>
    </source>
</evidence>
<dbReference type="InterPro" id="IPR013785">
    <property type="entry name" value="Aldolase_TIM"/>
</dbReference>
<dbReference type="PANTHER" id="PTHR36204">
    <property type="entry name" value="N-ACETYLMANNOSAMINE-6-PHOSPHATE 2-EPIMERASE-RELATED"/>
    <property type="match status" value="1"/>
</dbReference>
<dbReference type="OrthoDB" id="9781704at2"/>
<dbReference type="InterPro" id="IPR011060">
    <property type="entry name" value="RibuloseP-bd_barrel"/>
</dbReference>
<dbReference type="Gene3D" id="3.20.20.70">
    <property type="entry name" value="Aldolase class I"/>
    <property type="match status" value="1"/>
</dbReference>
<dbReference type="GO" id="GO:0005829">
    <property type="term" value="C:cytosol"/>
    <property type="evidence" value="ECO:0007669"/>
    <property type="project" value="TreeGrafter"/>
</dbReference>
<keyword evidence="6" id="KW-0119">Carbohydrate metabolism</keyword>
<evidence type="ECO:0000313" key="8">
    <source>
        <dbReference type="Proteomes" id="UP000290253"/>
    </source>
</evidence>
<organism evidence="7 8">
    <name type="scientific">Silvibacterium dinghuense</name>
    <dbReference type="NCBI Taxonomy" id="1560006"/>
    <lineage>
        <taxon>Bacteria</taxon>
        <taxon>Pseudomonadati</taxon>
        <taxon>Acidobacteriota</taxon>
        <taxon>Terriglobia</taxon>
        <taxon>Terriglobales</taxon>
        <taxon>Acidobacteriaceae</taxon>
        <taxon>Silvibacterium</taxon>
    </lineage>
</organism>
<name>A0A4V1NUY2_9BACT</name>
<gene>
    <name evidence="7" type="ORF">ESZ00_17550</name>
</gene>
<dbReference type="RefSeq" id="WP_129209692.1">
    <property type="nucleotide sequence ID" value="NZ_BMGU01000002.1"/>
</dbReference>
<dbReference type="EMBL" id="SDMK01000004">
    <property type="protein sequence ID" value="RXS93844.1"/>
    <property type="molecule type" value="Genomic_DNA"/>
</dbReference>
<dbReference type="SUPFAM" id="SSF51366">
    <property type="entry name" value="Ribulose-phoshate binding barrel"/>
    <property type="match status" value="1"/>
</dbReference>
<evidence type="ECO:0000256" key="2">
    <source>
        <dbReference type="ARBA" id="ARBA00002147"/>
    </source>
</evidence>
<dbReference type="CDD" id="cd04729">
    <property type="entry name" value="NanE"/>
    <property type="match status" value="1"/>
</dbReference>
<dbReference type="AlphaFoldDB" id="A0A4V1NUY2"/>
<comment type="pathway">
    <text evidence="3">Amino-sugar metabolism; N-acetylneuraminate degradation; D-fructose 6-phosphate from N-acetylneuraminate: step 3/5.</text>
</comment>
<dbReference type="InterPro" id="IPR007260">
    <property type="entry name" value="NanE"/>
</dbReference>
<dbReference type="GO" id="GO:0019262">
    <property type="term" value="P:N-acetylneuraminate catabolic process"/>
    <property type="evidence" value="ECO:0007669"/>
    <property type="project" value="UniProtKB-UniPathway"/>
</dbReference>
<keyword evidence="5" id="KW-0413">Isomerase</keyword>
<evidence type="ECO:0000256" key="3">
    <source>
        <dbReference type="ARBA" id="ARBA00005081"/>
    </source>
</evidence>
<dbReference type="Pfam" id="PF04131">
    <property type="entry name" value="NanE"/>
    <property type="match status" value="1"/>
</dbReference>
<keyword evidence="8" id="KW-1185">Reference proteome</keyword>
<sequence length="238" mass="25110">MEDPIPHSAFPASLRGTLIVSCQAAPGDPLDHTDTLRRLAISALRGGAAGLRANGAEQIAAFRAETDRPILGILKKYVDGEVAITPDFASARAVAEAGADVVALDCTARRLTAEEPWPGLVRRIHDELQKPVLADIATLAEAEAAVQAGADAVATTLYGFTPETRGARAVNWELVEAMVAQTGVPVVVEGHISRPEEVRRALDLGAWAVVVGSAITRPETITARFCQAIHEGSGHSRF</sequence>
<evidence type="ECO:0000256" key="1">
    <source>
        <dbReference type="ARBA" id="ARBA00000056"/>
    </source>
</evidence>
<evidence type="ECO:0000256" key="5">
    <source>
        <dbReference type="ARBA" id="ARBA00023235"/>
    </source>
</evidence>
<dbReference type="PANTHER" id="PTHR36204:SF1">
    <property type="entry name" value="N-ACETYLMANNOSAMINE-6-PHOSPHATE 2-EPIMERASE-RELATED"/>
    <property type="match status" value="1"/>
</dbReference>
<comment type="catalytic activity">
    <reaction evidence="1">
        <text>an N-acyl-D-glucosamine 6-phosphate = an N-acyl-D-mannosamine 6-phosphate</text>
        <dbReference type="Rhea" id="RHEA:23932"/>
        <dbReference type="ChEBI" id="CHEBI:57599"/>
        <dbReference type="ChEBI" id="CHEBI:57666"/>
        <dbReference type="EC" id="5.1.3.9"/>
    </reaction>
</comment>
<comment type="caution">
    <text evidence="7">The sequence shown here is derived from an EMBL/GenBank/DDBJ whole genome shotgun (WGS) entry which is preliminary data.</text>
</comment>
<protein>
    <recommendedName>
        <fullName evidence="4">N-acylglucosamine-6-phosphate 2-epimerase</fullName>
        <ecNumber evidence="4">5.1.3.9</ecNumber>
    </recommendedName>
</protein>
<dbReference type="NCBIfam" id="NF002231">
    <property type="entry name" value="PRK01130.1"/>
    <property type="match status" value="1"/>
</dbReference>
<dbReference type="UniPathway" id="UPA00629">
    <property type="reaction ID" value="UER00682"/>
</dbReference>
<dbReference type="GO" id="GO:0047465">
    <property type="term" value="F:N-acylglucosamine-6-phosphate 2-epimerase activity"/>
    <property type="evidence" value="ECO:0007669"/>
    <property type="project" value="UniProtKB-EC"/>
</dbReference>
<accession>A0A4V1NUY2</accession>
<dbReference type="Proteomes" id="UP000290253">
    <property type="component" value="Unassembled WGS sequence"/>
</dbReference>
<proteinExistence type="predicted"/>